<protein>
    <submittedName>
        <fullName evidence="6">DUF4214 domain-containing protein</fullName>
    </submittedName>
</protein>
<dbReference type="InterPro" id="IPR013425">
    <property type="entry name" value="Autotrns_rpt"/>
</dbReference>
<evidence type="ECO:0000256" key="2">
    <source>
        <dbReference type="SAM" id="MobiDB-lite"/>
    </source>
</evidence>
<organism evidence="6 7">
    <name type="scientific">Methylobacterium planeticum</name>
    <dbReference type="NCBI Taxonomy" id="2615211"/>
    <lineage>
        <taxon>Bacteria</taxon>
        <taxon>Pseudomonadati</taxon>
        <taxon>Pseudomonadota</taxon>
        <taxon>Alphaproteobacteria</taxon>
        <taxon>Hyphomicrobiales</taxon>
        <taxon>Methylobacteriaceae</taxon>
        <taxon>Methylobacterium</taxon>
    </lineage>
</organism>
<dbReference type="Pfam" id="PF13946">
    <property type="entry name" value="DUF4214"/>
    <property type="match status" value="2"/>
</dbReference>
<dbReference type="NCBIfam" id="TIGR02601">
    <property type="entry name" value="autotrns_rpt"/>
    <property type="match status" value="1"/>
</dbReference>
<dbReference type="Gene3D" id="2.60.40.10">
    <property type="entry name" value="Immunoglobulins"/>
    <property type="match status" value="1"/>
</dbReference>
<keyword evidence="1" id="KW-0732">Signal</keyword>
<comment type="caution">
    <text evidence="6">The sequence shown here is derived from an EMBL/GenBank/DDBJ whole genome shotgun (WGS) entry which is preliminary data.</text>
</comment>
<feature type="domain" description="Bacterial Ig-like" evidence="4">
    <location>
        <begin position="697"/>
        <end position="792"/>
    </location>
</feature>
<sequence>MSSTFSITGITAAHSNVGSPLKAGDTIDLVLATSQAVSSVALVGDLPPTLSLSNGMTAIYSRYDAAGLHFSYTVASGDDTPDLQVSSLDLNGATISATGNISFSAFTTFPAGTSPLTAVLADLNGDSKLDVVAANYTTPGTVSILFGHGDGTFGAATTYETGGQYPSRVTLVDINNDGKLDILAANQDGGSISIFLGNGSGGFGPATLYPVGNGPESISVVDINGDGKLDLIVPNVYGGNVSVLLGNGSGGFGAPTNYPSGASPYNAVVRDVNGDGKPDIITANYGNNNIAVLLNAGSGGFGAPTTYSVGGPPFSLVTADLNGDGRLDVVTANNTSGTVSVLFGNGSGGFSAATNYIVGAGAFALTLGDVNGDGNVDIVTAIRETNQIAVLLGDGHGSFGGLSTYAAGSFPSSVALADLNGDNTLDVVVADLRGNAVGVLLNRSSTAGILDAASLTSATGRDTHLAIDTVAPIVASVAVPANGTYKAGDTLVFTVNIDEAVTVTGTPQLNLTIGSTTVHANYVSATGSNALTFKTTVPPGQQDADGIELASTLTLNGGTIQDAAGNNANLMLNSVPSTAGVRVDAVAPTLAITSDLSTLKIGQTATITFTFSEDPGTTFAWDGTSGAVTVSGGSLSAISGTGLTRTATFTPTAGTDSGTASITVAAGSYTDAAGNNGGPGAAPSLTYDTKAPNAPFAPALTSGSDTGSSSTDGITSNTTPEIQGTAEASSTITLRNGSAVLSSTIAVDGTGHWSYTPTASLSEGVYTLTATAADAAGNVSSASEALTITLDTTAPVLAFTTQGGSTYAATQTVAGTVTDSNVPVGAIITLKEGATTLGTAVVQTDGTWSTSINLGAYGAHTITASGADLAGNTGQAQLSFILAVPDTPPDPSAAGTVSPAAGQTQTLSGLTSGSLTVDGAGTLILTGTNTYTGPTEVKAGTLIVDGSIVSPVTVGSGATLGGHGSTGTVTIQSGGTLSPGNSPGLLSTKDLSLASGSVLKEEIGGTATGQFDQLKVTGMVAVGGATLDLHAFGSFVSVRGDSFVFIDNDGTDAVFGSFAGLSEGASLSLGARSYQISYHGGDGNDVVLTDVTRPSEAVLNLFGSVEHSAASQAGSVYALYEALLDRAPDPLGLEGFTTALKTGMSLADIAQALLTSPEHGPQAASTTTYVESLYANLLNRPADGGGLAFFTDELTHGVSQAQVAVQVATSAEAQAVLKPVFDAGVFVGDASETAVARLYYGLLERAPDAGGLQSFETVVKQGAATSGVPGAIQALKDVAGAMLASPEYAATHGSLTNAQFVVELYEGALGRHADTAGLSFWQDALAHGTSRADVALGISESIEAQIHLVNQIEAGWHLVA</sequence>
<dbReference type="Gene3D" id="3.30.420.430">
    <property type="match status" value="1"/>
</dbReference>
<dbReference type="InterPro" id="IPR044016">
    <property type="entry name" value="Big_13"/>
</dbReference>
<feature type="domain" description="Bacterial Ig-like" evidence="5">
    <location>
        <begin position="584"/>
        <end position="687"/>
    </location>
</feature>
<evidence type="ECO:0000256" key="1">
    <source>
        <dbReference type="ARBA" id="ARBA00022729"/>
    </source>
</evidence>
<dbReference type="Gene3D" id="2.30.30.100">
    <property type="match status" value="6"/>
</dbReference>
<dbReference type="SUPFAM" id="SSF69318">
    <property type="entry name" value="Integrin alpha N-terminal domain"/>
    <property type="match status" value="1"/>
</dbReference>
<evidence type="ECO:0000313" key="7">
    <source>
        <dbReference type="Proteomes" id="UP000441523"/>
    </source>
</evidence>
<dbReference type="NCBIfam" id="NF033510">
    <property type="entry name" value="Ca_tandemer"/>
    <property type="match status" value="2"/>
</dbReference>
<dbReference type="Pfam" id="PF13517">
    <property type="entry name" value="FG-GAP_3"/>
    <property type="match status" value="3"/>
</dbReference>
<dbReference type="PANTHER" id="PTHR46580">
    <property type="entry name" value="SENSOR KINASE-RELATED"/>
    <property type="match status" value="1"/>
</dbReference>
<feature type="compositionally biased region" description="Low complexity" evidence="2">
    <location>
        <begin position="701"/>
        <end position="719"/>
    </location>
</feature>
<gene>
    <name evidence="6" type="ORF">F6X51_19935</name>
</gene>
<feature type="domain" description="DUF4214" evidence="3">
    <location>
        <begin position="1150"/>
        <end position="1215"/>
    </location>
</feature>
<dbReference type="RefSeq" id="WP_150965427.1">
    <property type="nucleotide sequence ID" value="NZ_VZZJ01000020.1"/>
</dbReference>
<evidence type="ECO:0000313" key="6">
    <source>
        <dbReference type="EMBL" id="KAB1071169.1"/>
    </source>
</evidence>
<proteinExistence type="predicted"/>
<dbReference type="InterPro" id="IPR013783">
    <property type="entry name" value="Ig-like_fold"/>
</dbReference>
<feature type="compositionally biased region" description="Polar residues" evidence="2">
    <location>
        <begin position="720"/>
        <end position="730"/>
    </location>
</feature>
<dbReference type="InterPro" id="IPR028994">
    <property type="entry name" value="Integrin_alpha_N"/>
</dbReference>
<dbReference type="Pfam" id="PF19077">
    <property type="entry name" value="Big_13"/>
    <property type="match status" value="1"/>
</dbReference>
<dbReference type="EMBL" id="VZZJ01000020">
    <property type="protein sequence ID" value="KAB1071169.1"/>
    <property type="molecule type" value="Genomic_DNA"/>
</dbReference>
<name>A0A6N6MKL8_9HYPH</name>
<accession>A0A6N6MKL8</accession>
<evidence type="ECO:0000259" key="5">
    <source>
        <dbReference type="Pfam" id="PF19078"/>
    </source>
</evidence>
<dbReference type="InterPro" id="IPR038255">
    <property type="entry name" value="PBS_linker_sf"/>
</dbReference>
<reference evidence="6 7" key="1">
    <citation type="submission" date="2019-09" db="EMBL/GenBank/DDBJ databases">
        <title>YIM 132548 draft genome.</title>
        <authorList>
            <person name="Jiang L."/>
        </authorList>
    </citation>
    <scope>NUCLEOTIDE SEQUENCE [LARGE SCALE GENOMIC DNA]</scope>
    <source>
        <strain evidence="6 7">YIM 132548</strain>
    </source>
</reference>
<evidence type="ECO:0000259" key="4">
    <source>
        <dbReference type="Pfam" id="PF19077"/>
    </source>
</evidence>
<evidence type="ECO:0000259" key="3">
    <source>
        <dbReference type="Pfam" id="PF13946"/>
    </source>
</evidence>
<dbReference type="InterPro" id="IPR011050">
    <property type="entry name" value="Pectin_lyase_fold/virulence"/>
</dbReference>
<dbReference type="SUPFAM" id="SSF51126">
    <property type="entry name" value="Pectin lyase-like"/>
    <property type="match status" value="1"/>
</dbReference>
<dbReference type="Pfam" id="PF12951">
    <property type="entry name" value="PATR"/>
    <property type="match status" value="1"/>
</dbReference>
<feature type="region of interest" description="Disordered" evidence="2">
    <location>
        <begin position="692"/>
        <end position="730"/>
    </location>
</feature>
<feature type="domain" description="DUF4214" evidence="3">
    <location>
        <begin position="1280"/>
        <end position="1345"/>
    </location>
</feature>
<dbReference type="InterPro" id="IPR013517">
    <property type="entry name" value="FG-GAP"/>
</dbReference>
<dbReference type="Gene3D" id="1.10.3130.20">
    <property type="entry name" value="Phycobilisome linker domain"/>
    <property type="match status" value="1"/>
</dbReference>
<dbReference type="Pfam" id="PF19078">
    <property type="entry name" value="Big_12"/>
    <property type="match status" value="1"/>
</dbReference>
<dbReference type="InterPro" id="IPR044048">
    <property type="entry name" value="Big_12"/>
</dbReference>
<dbReference type="InterPro" id="IPR025282">
    <property type="entry name" value="DUF4214"/>
</dbReference>
<dbReference type="Proteomes" id="UP000441523">
    <property type="component" value="Unassembled WGS sequence"/>
</dbReference>
<keyword evidence="7" id="KW-1185">Reference proteome</keyword>